<protein>
    <submittedName>
        <fullName evidence="1">Uncharacterized protein</fullName>
    </submittedName>
</protein>
<gene>
    <name evidence="1" type="ORF">PGIGA_G00085900</name>
</gene>
<keyword evidence="2" id="KW-1185">Reference proteome</keyword>
<dbReference type="EMBL" id="CM040470">
    <property type="protein sequence ID" value="MCI4388431.1"/>
    <property type="molecule type" value="Genomic_DNA"/>
</dbReference>
<evidence type="ECO:0000313" key="1">
    <source>
        <dbReference type="EMBL" id="MCI4388431.1"/>
    </source>
</evidence>
<sequence>MSLNHKDGTAIHDWELREQNWLYSLGGRVGQSAVPVNHSETNQSWVSVGFMWKRVEEGRKLLHCPAMQREQPLEKMQRLASHVSEEANVRLHPPVASTAVPQDEGQPTHPTHPPDTPKDTPKPKVAAQSEPTERNLSTSIHEVKSAKGSAAAWAALPVLLLAMTAVGGYVMWRNWQMKNKKSMNFDNPVYLKTTEEDLNIDISRHTASVGHTYPAISIVNTEDDMP</sequence>
<accession>A0ACC5XBW8</accession>
<proteinExistence type="predicted"/>
<dbReference type="Proteomes" id="UP000829447">
    <property type="component" value="Linkage Group LG17"/>
</dbReference>
<name>A0ACC5XBW8_PANGG</name>
<comment type="caution">
    <text evidence="1">The sequence shown here is derived from an EMBL/GenBank/DDBJ whole genome shotgun (WGS) entry which is preliminary data.</text>
</comment>
<organism evidence="1 2">
    <name type="scientific">Pangasianodon gigas</name>
    <name type="common">Mekong giant catfish</name>
    <name type="synonym">Pangasius gigas</name>
    <dbReference type="NCBI Taxonomy" id="30993"/>
    <lineage>
        <taxon>Eukaryota</taxon>
        <taxon>Metazoa</taxon>
        <taxon>Chordata</taxon>
        <taxon>Craniata</taxon>
        <taxon>Vertebrata</taxon>
        <taxon>Euteleostomi</taxon>
        <taxon>Actinopterygii</taxon>
        <taxon>Neopterygii</taxon>
        <taxon>Teleostei</taxon>
        <taxon>Ostariophysi</taxon>
        <taxon>Siluriformes</taxon>
        <taxon>Pangasiidae</taxon>
        <taxon>Pangasianodon</taxon>
    </lineage>
</organism>
<evidence type="ECO:0000313" key="2">
    <source>
        <dbReference type="Proteomes" id="UP000829447"/>
    </source>
</evidence>
<reference evidence="1 2" key="1">
    <citation type="journal article" date="2022" name="bioRxiv">
        <title>An ancient truncated duplication of the anti-Mullerian hormone receptor type 2 gene is a potential conserved master sex determinant in the Pangasiidae catfish family.</title>
        <authorList>
            <person name="Wen M."/>
            <person name="Pan Q."/>
            <person name="Jouanno E."/>
            <person name="Montfort J."/>
            <person name="Zahm M."/>
            <person name="Cabau C."/>
            <person name="Klopp C."/>
            <person name="Iampietro C."/>
            <person name="Roques C."/>
            <person name="Bouchez O."/>
            <person name="Castinel A."/>
            <person name="Donnadieu C."/>
            <person name="Parrinello H."/>
            <person name="Poncet C."/>
            <person name="Belmonte E."/>
            <person name="Gautier V."/>
            <person name="Avarre J.-C."/>
            <person name="Dugue R."/>
            <person name="Gustiano R."/>
            <person name="Ha T.T.T."/>
            <person name="Campet M."/>
            <person name="Sriphairoj K."/>
            <person name="Ribolli J."/>
            <person name="de Almeida F.L."/>
            <person name="Desvignes T."/>
            <person name="Postlethwait J.H."/>
            <person name="Bucao C.F."/>
            <person name="Robinson-Rechavi M."/>
            <person name="Bobe J."/>
            <person name="Herpin A."/>
            <person name="Guiguen Y."/>
        </authorList>
    </citation>
    <scope>NUCLEOTIDE SEQUENCE [LARGE SCALE GENOMIC DNA]</scope>
    <source>
        <strain evidence="1">YG-Dec2019</strain>
    </source>
</reference>